<sequence length="45" mass="4916">MVIQARNEPAAPARGGASRPDIGIQAEEHRQPQQRGALRLPRTTL</sequence>
<dbReference type="EMBL" id="RRZC01000028">
    <property type="protein sequence ID" value="MBE0405168.1"/>
    <property type="molecule type" value="Genomic_DNA"/>
</dbReference>
<name>A0ABR9FFC4_9GAMM</name>
<reference evidence="2 3" key="1">
    <citation type="submission" date="2020-07" db="EMBL/GenBank/DDBJ databases">
        <title>Halophilic bacteria isolated from french cheeses.</title>
        <authorList>
            <person name="Kothe C.I."/>
            <person name="Farah-Kraiem B."/>
            <person name="Renault P."/>
            <person name="Dridi B."/>
        </authorList>
    </citation>
    <scope>NUCLEOTIDE SEQUENCE [LARGE SCALE GENOMIC DNA]</scope>
    <source>
        <strain evidence="2 3">FME16</strain>
    </source>
</reference>
<gene>
    <name evidence="2" type="ORF">EI163_16635</name>
</gene>
<evidence type="ECO:0000313" key="2">
    <source>
        <dbReference type="EMBL" id="MBE0405168.1"/>
    </source>
</evidence>
<dbReference type="RefSeq" id="WP_192528585.1">
    <property type="nucleotide sequence ID" value="NZ_RRZC01000028.1"/>
</dbReference>
<protein>
    <submittedName>
        <fullName evidence="2">Uncharacterized protein</fullName>
    </submittedName>
</protein>
<keyword evidence="3" id="KW-1185">Reference proteome</keyword>
<feature type="compositionally biased region" description="Low complexity" evidence="1">
    <location>
        <begin position="9"/>
        <end position="20"/>
    </location>
</feature>
<evidence type="ECO:0000256" key="1">
    <source>
        <dbReference type="SAM" id="MobiDB-lite"/>
    </source>
</evidence>
<evidence type="ECO:0000313" key="3">
    <source>
        <dbReference type="Proteomes" id="UP000754821"/>
    </source>
</evidence>
<accession>A0ABR9FFC4</accession>
<proteinExistence type="predicted"/>
<feature type="region of interest" description="Disordered" evidence="1">
    <location>
        <begin position="1"/>
        <end position="45"/>
    </location>
</feature>
<dbReference type="Proteomes" id="UP000754821">
    <property type="component" value="Unassembled WGS sequence"/>
</dbReference>
<organism evidence="2 3">
    <name type="scientific">Halomonas citrativorans</name>
    <dbReference type="NCBI Taxonomy" id="2742612"/>
    <lineage>
        <taxon>Bacteria</taxon>
        <taxon>Pseudomonadati</taxon>
        <taxon>Pseudomonadota</taxon>
        <taxon>Gammaproteobacteria</taxon>
        <taxon>Oceanospirillales</taxon>
        <taxon>Halomonadaceae</taxon>
        <taxon>Halomonas</taxon>
    </lineage>
</organism>
<comment type="caution">
    <text evidence="2">The sequence shown here is derived from an EMBL/GenBank/DDBJ whole genome shotgun (WGS) entry which is preliminary data.</text>
</comment>